<keyword evidence="1" id="KW-0472">Membrane</keyword>
<accession>D2W5J2</accession>
<dbReference type="EMBL" id="GG739082">
    <property type="protein sequence ID" value="EFC35660.1"/>
    <property type="molecule type" value="Genomic_DNA"/>
</dbReference>
<name>D2W5J2_NAEGR</name>
<evidence type="ECO:0000313" key="2">
    <source>
        <dbReference type="EMBL" id="EFC35660.1"/>
    </source>
</evidence>
<dbReference type="InParanoid" id="D2W5J2"/>
<dbReference type="Proteomes" id="UP000006671">
    <property type="component" value="Unassembled WGS sequence"/>
</dbReference>
<dbReference type="GeneID" id="8860357"/>
<evidence type="ECO:0000313" key="3">
    <source>
        <dbReference type="Proteomes" id="UP000006671"/>
    </source>
</evidence>
<keyword evidence="3" id="KW-1185">Reference proteome</keyword>
<proteinExistence type="predicted"/>
<feature type="transmembrane region" description="Helical" evidence="1">
    <location>
        <begin position="116"/>
        <end position="147"/>
    </location>
</feature>
<sequence length="151" mass="17291">MSERLFALLDSSSVIVNGEGYTNVTLDQMKPIWASGLVLSNTIIFLILFSVYIFVLIGFIIRVTRKLKLKRNQTILFIMTGIYVTVQIFSLLVRVVNETLQLVIREKIEAGQLIEWKLFIAMQVFLGLNSFTMTSNFLTLFSIIVFVQNML</sequence>
<dbReference type="RefSeq" id="XP_002668404.1">
    <property type="nucleotide sequence ID" value="XM_002668358.1"/>
</dbReference>
<dbReference type="AlphaFoldDB" id="D2W5J2"/>
<keyword evidence="1" id="KW-0812">Transmembrane</keyword>
<dbReference type="KEGG" id="ngr:NAEGRDRAFT_76683"/>
<evidence type="ECO:0000256" key="1">
    <source>
        <dbReference type="SAM" id="Phobius"/>
    </source>
</evidence>
<protein>
    <submittedName>
        <fullName evidence="2">Predicted protein</fullName>
    </submittedName>
</protein>
<feature type="transmembrane region" description="Helical" evidence="1">
    <location>
        <begin position="43"/>
        <end position="63"/>
    </location>
</feature>
<organism evidence="3">
    <name type="scientific">Naegleria gruberi</name>
    <name type="common">Amoeba</name>
    <dbReference type="NCBI Taxonomy" id="5762"/>
    <lineage>
        <taxon>Eukaryota</taxon>
        <taxon>Discoba</taxon>
        <taxon>Heterolobosea</taxon>
        <taxon>Tetramitia</taxon>
        <taxon>Eutetramitia</taxon>
        <taxon>Vahlkampfiidae</taxon>
        <taxon>Naegleria</taxon>
    </lineage>
</organism>
<reference evidence="2 3" key="1">
    <citation type="journal article" date="2010" name="Cell">
        <title>The genome of Naegleria gruberi illuminates early eukaryotic versatility.</title>
        <authorList>
            <person name="Fritz-Laylin L.K."/>
            <person name="Prochnik S.E."/>
            <person name="Ginger M.L."/>
            <person name="Dacks J.B."/>
            <person name="Carpenter M.L."/>
            <person name="Field M.C."/>
            <person name="Kuo A."/>
            <person name="Paredez A."/>
            <person name="Chapman J."/>
            <person name="Pham J."/>
            <person name="Shu S."/>
            <person name="Neupane R."/>
            <person name="Cipriano M."/>
            <person name="Mancuso J."/>
            <person name="Tu H."/>
            <person name="Salamov A."/>
            <person name="Lindquist E."/>
            <person name="Shapiro H."/>
            <person name="Lucas S."/>
            <person name="Grigoriev I.V."/>
            <person name="Cande W.Z."/>
            <person name="Fulton C."/>
            <person name="Rokhsar D.S."/>
            <person name="Dawson S.C."/>
        </authorList>
    </citation>
    <scope>NUCLEOTIDE SEQUENCE [LARGE SCALE GENOMIC DNA]</scope>
    <source>
        <strain evidence="2 3">NEG-M</strain>
    </source>
</reference>
<dbReference type="VEuPathDB" id="AmoebaDB:NAEGRDRAFT_76683"/>
<feature type="transmembrane region" description="Helical" evidence="1">
    <location>
        <begin position="75"/>
        <end position="96"/>
    </location>
</feature>
<keyword evidence="1" id="KW-1133">Transmembrane helix</keyword>
<gene>
    <name evidence="2" type="ORF">NAEGRDRAFT_76683</name>
</gene>